<evidence type="ECO:0000313" key="7">
    <source>
        <dbReference type="Proteomes" id="UP000572072"/>
    </source>
</evidence>
<dbReference type="EMBL" id="VTYN01000038">
    <property type="protein sequence ID" value="NOH50780.1"/>
    <property type="molecule type" value="Genomic_DNA"/>
</dbReference>
<dbReference type="PRINTS" id="PR01410">
    <property type="entry name" value="CCBIOGENESIS"/>
</dbReference>
<gene>
    <name evidence="6" type="primary">nrfE</name>
    <name evidence="6" type="ORF">F0262_22330</name>
</gene>
<dbReference type="InterPro" id="IPR003567">
    <property type="entry name" value="Cyt_c_biogenesis"/>
</dbReference>
<feature type="transmembrane region" description="Helical" evidence="3">
    <location>
        <begin position="311"/>
        <end position="330"/>
    </location>
</feature>
<dbReference type="GO" id="GO:0015232">
    <property type="term" value="F:heme transmembrane transporter activity"/>
    <property type="evidence" value="ECO:0007669"/>
    <property type="project" value="InterPro"/>
</dbReference>
<feature type="transmembrane region" description="Helical" evidence="3">
    <location>
        <begin position="479"/>
        <end position="500"/>
    </location>
</feature>
<dbReference type="PANTHER" id="PTHR43653:SF1">
    <property type="entry name" value="CYTOCHROME C-TYPE BIOGENESIS PROTEIN CCMF"/>
    <property type="match status" value="1"/>
</dbReference>
<reference evidence="6 7" key="1">
    <citation type="submission" date="2019-08" db="EMBL/GenBank/DDBJ databases">
        <title>Draft genome sequencing and comparative genomics of hatchery-associated Vibrios.</title>
        <authorList>
            <person name="Kehlet-Delgado H."/>
            <person name="Mueller R.S."/>
        </authorList>
    </citation>
    <scope>NUCLEOTIDE SEQUENCE [LARGE SCALE GENOMIC DNA]</scope>
    <source>
        <strain evidence="6 7">00-78-3</strain>
    </source>
</reference>
<evidence type="ECO:0000256" key="1">
    <source>
        <dbReference type="ARBA" id="ARBA00009186"/>
    </source>
</evidence>
<comment type="caution">
    <text evidence="6">The sequence shown here is derived from an EMBL/GenBank/DDBJ whole genome shotgun (WGS) entry which is preliminary data.</text>
</comment>
<feature type="transmembrane region" description="Helical" evidence="3">
    <location>
        <begin position="272"/>
        <end position="291"/>
    </location>
</feature>
<dbReference type="InterPro" id="IPR002541">
    <property type="entry name" value="Cyt_c_assembly"/>
</dbReference>
<keyword evidence="3" id="KW-1133">Transmembrane helix</keyword>
<keyword evidence="6" id="KW-0456">Lyase</keyword>
<feature type="transmembrane region" description="Helical" evidence="3">
    <location>
        <begin position="351"/>
        <end position="372"/>
    </location>
</feature>
<name>A0A7Y3ZET0_9VIBR</name>
<evidence type="ECO:0000256" key="2">
    <source>
        <dbReference type="ARBA" id="ARBA00022748"/>
    </source>
</evidence>
<feature type="transmembrane region" description="Helical" evidence="3">
    <location>
        <begin position="448"/>
        <end position="467"/>
    </location>
</feature>
<feature type="transmembrane region" description="Helical" evidence="3">
    <location>
        <begin position="176"/>
        <end position="196"/>
    </location>
</feature>
<sequence length="634" mass="70059">MEAELGLFLLILVSIGSTCAALLYWIRRAIGKTVALPHQTATSYIISLASFICLSLLIVCFVQDNFALEYVVTHSNSQLPVAFKVAATWGGHQGSMLFWVVTLSMWASLIAFKSPVNAQYTGDCLGIMNVLIAIFAWFTLATSNPFEYAQSFALEGRDLNPMLQDVGLIIHPPLLYLGYVGYSAVLALALAALFGRQPHHEWYAFVRGIAYFAWGTLTAGILVGSWWAYNELGWGGWWFWDPVENASLMPWLVGTALLHSIHLSARNKGAIWSTYALAFSTFSLSVLGTFVVRSGVLTSVHAFAVDPTKGLALLCVLVIIVFVTFGSLIYRGQQIPQSNIDTIFSRAYLCYMAIGLLVIATAIVFLGTFYPMVYQVLGSGSISVGPPYFNSLIYPLFVFSLVVLACSTFCSWQHSRAGKDLKVLCLIASLSVITASIVAIMVNTGLMLGVIFALAIYVVSSHAFQWVRSGAKISTAPKLFAHIGFVIAGVGAIVNASYSYEFSYRMSPNSQHQFQNVSLEYVDTLWKVGPNYTSEIAEIRLSTTEQHSFTLLPERRHYSVRVMNMTEPAIKSFWHGDYYITLGEKLSEQSYAVKVQYRAAIWWIWCGGIVALISMLSALLPKRSWSRVSDESFA</sequence>
<dbReference type="Pfam" id="PF01578">
    <property type="entry name" value="Cytochrom_C_asm"/>
    <property type="match status" value="1"/>
</dbReference>
<feature type="transmembrane region" description="Helical" evidence="3">
    <location>
        <begin position="392"/>
        <end position="411"/>
    </location>
</feature>
<dbReference type="Proteomes" id="UP000572072">
    <property type="component" value="Unassembled WGS sequence"/>
</dbReference>
<keyword evidence="2" id="KW-0201">Cytochrome c-type biogenesis</keyword>
<feature type="transmembrane region" description="Helical" evidence="3">
    <location>
        <begin position="45"/>
        <end position="66"/>
    </location>
</feature>
<feature type="transmembrane region" description="Helical" evidence="3">
    <location>
        <begin position="208"/>
        <end position="228"/>
    </location>
</feature>
<feature type="transmembrane region" description="Helical" evidence="3">
    <location>
        <begin position="124"/>
        <end position="142"/>
    </location>
</feature>
<dbReference type="PANTHER" id="PTHR43653">
    <property type="entry name" value="CYTOCHROME C ASSEMBLY PROTEIN-RELATED"/>
    <property type="match status" value="1"/>
</dbReference>
<proteinExistence type="inferred from homology"/>
<dbReference type="NCBIfam" id="NF007691">
    <property type="entry name" value="PRK10369.1"/>
    <property type="match status" value="1"/>
</dbReference>
<keyword evidence="3" id="KW-0812">Transmembrane</keyword>
<dbReference type="Pfam" id="PF16327">
    <property type="entry name" value="CcmF_C"/>
    <property type="match status" value="1"/>
</dbReference>
<organism evidence="6 7">
    <name type="scientific">Vibrio rotiferianus</name>
    <dbReference type="NCBI Taxonomy" id="190895"/>
    <lineage>
        <taxon>Bacteria</taxon>
        <taxon>Pseudomonadati</taxon>
        <taxon>Pseudomonadota</taxon>
        <taxon>Gammaproteobacteria</taxon>
        <taxon>Vibrionales</taxon>
        <taxon>Vibrionaceae</taxon>
        <taxon>Vibrio</taxon>
    </lineage>
</organism>
<protein>
    <submittedName>
        <fullName evidence="6">Heme lyase NrfEFG subunit NrfE</fullName>
    </submittedName>
</protein>
<feature type="domain" description="Cytochrome c-type biogenesis protein CcmF C-terminal" evidence="5">
    <location>
        <begin position="317"/>
        <end position="617"/>
    </location>
</feature>
<keyword evidence="3" id="KW-0472">Membrane</keyword>
<feature type="transmembrane region" description="Helical" evidence="3">
    <location>
        <begin position="248"/>
        <end position="265"/>
    </location>
</feature>
<feature type="transmembrane region" description="Helical" evidence="3">
    <location>
        <begin position="423"/>
        <end position="442"/>
    </location>
</feature>
<feature type="transmembrane region" description="Helical" evidence="3">
    <location>
        <begin position="600"/>
        <end position="620"/>
    </location>
</feature>
<feature type="transmembrane region" description="Helical" evidence="3">
    <location>
        <begin position="6"/>
        <end position="25"/>
    </location>
</feature>
<dbReference type="AlphaFoldDB" id="A0A7Y3ZET0"/>
<evidence type="ECO:0000313" key="6">
    <source>
        <dbReference type="EMBL" id="NOH50780.1"/>
    </source>
</evidence>
<evidence type="ECO:0000259" key="4">
    <source>
        <dbReference type="Pfam" id="PF01578"/>
    </source>
</evidence>
<feature type="domain" description="Cytochrome c assembly protein" evidence="4">
    <location>
        <begin position="89"/>
        <end position="294"/>
    </location>
</feature>
<dbReference type="InterPro" id="IPR032523">
    <property type="entry name" value="CcmF_C"/>
</dbReference>
<dbReference type="GO" id="GO:0016020">
    <property type="term" value="C:membrane"/>
    <property type="evidence" value="ECO:0007669"/>
    <property type="project" value="InterPro"/>
</dbReference>
<evidence type="ECO:0000259" key="5">
    <source>
        <dbReference type="Pfam" id="PF16327"/>
    </source>
</evidence>
<dbReference type="RefSeq" id="WP_171359164.1">
    <property type="nucleotide sequence ID" value="NZ_VTYN01000038.1"/>
</dbReference>
<dbReference type="GO" id="GO:0017004">
    <property type="term" value="P:cytochrome complex assembly"/>
    <property type="evidence" value="ECO:0007669"/>
    <property type="project" value="UniProtKB-KW"/>
</dbReference>
<evidence type="ECO:0000256" key="3">
    <source>
        <dbReference type="SAM" id="Phobius"/>
    </source>
</evidence>
<accession>A0A7Y3ZET0</accession>
<dbReference type="GO" id="GO:0016829">
    <property type="term" value="F:lyase activity"/>
    <property type="evidence" value="ECO:0007669"/>
    <property type="project" value="UniProtKB-KW"/>
</dbReference>
<feature type="transmembrane region" description="Helical" evidence="3">
    <location>
        <begin position="96"/>
        <end position="112"/>
    </location>
</feature>
<comment type="similarity">
    <text evidence="1">Belongs to the CcmF/CycK/Ccl1/NrfE/CcsA family.</text>
</comment>
<dbReference type="GO" id="GO:0020037">
    <property type="term" value="F:heme binding"/>
    <property type="evidence" value="ECO:0007669"/>
    <property type="project" value="InterPro"/>
</dbReference>